<dbReference type="Gene3D" id="3.40.50.300">
    <property type="entry name" value="P-loop containing nucleotide triphosphate hydrolases"/>
    <property type="match status" value="2"/>
</dbReference>
<dbReference type="OrthoDB" id="9795626at2"/>
<feature type="coiled-coil region" evidence="1">
    <location>
        <begin position="615"/>
        <end position="652"/>
    </location>
</feature>
<dbReference type="AlphaFoldDB" id="A0A1G7WMS1"/>
<keyword evidence="4" id="KW-1185">Reference proteome</keyword>
<evidence type="ECO:0000313" key="3">
    <source>
        <dbReference type="EMBL" id="SDG73213.1"/>
    </source>
</evidence>
<dbReference type="GO" id="GO:0004527">
    <property type="term" value="F:exonuclease activity"/>
    <property type="evidence" value="ECO:0007669"/>
    <property type="project" value="UniProtKB-KW"/>
</dbReference>
<accession>A0A1G7WMS1</accession>
<feature type="coiled-coil region" evidence="1">
    <location>
        <begin position="700"/>
        <end position="826"/>
    </location>
</feature>
<feature type="coiled-coil region" evidence="1">
    <location>
        <begin position="194"/>
        <end position="282"/>
    </location>
</feature>
<dbReference type="Pfam" id="PF13476">
    <property type="entry name" value="AAA_23"/>
    <property type="match status" value="1"/>
</dbReference>
<protein>
    <submittedName>
        <fullName evidence="3">Exonuclease SbcC</fullName>
    </submittedName>
</protein>
<keyword evidence="3" id="KW-0540">Nuclease</keyword>
<keyword evidence="3" id="KW-0378">Hydrolase</keyword>
<dbReference type="PANTHER" id="PTHR32114:SF2">
    <property type="entry name" value="ABC TRANSPORTER ABCH.3"/>
    <property type="match status" value="1"/>
</dbReference>
<evidence type="ECO:0000256" key="1">
    <source>
        <dbReference type="SAM" id="Coils"/>
    </source>
</evidence>
<name>A0A1G7WMS1_9FLAO</name>
<keyword evidence="1" id="KW-0175">Coiled coil</keyword>
<reference evidence="3 4" key="1">
    <citation type="submission" date="2016-10" db="EMBL/GenBank/DDBJ databases">
        <authorList>
            <person name="de Groot N.N."/>
        </authorList>
    </citation>
    <scope>NUCLEOTIDE SEQUENCE [LARGE SCALE GENOMIC DNA]</scope>
    <source>
        <strain evidence="3 4">DSM 19803</strain>
    </source>
</reference>
<feature type="domain" description="Rad50/SbcC-type AAA" evidence="2">
    <location>
        <begin position="5"/>
        <end position="236"/>
    </location>
</feature>
<dbReference type="GO" id="GO:0016887">
    <property type="term" value="F:ATP hydrolysis activity"/>
    <property type="evidence" value="ECO:0007669"/>
    <property type="project" value="InterPro"/>
</dbReference>
<keyword evidence="3" id="KW-0269">Exonuclease</keyword>
<sequence>MKIERLHFKNINSLKGEHEINFNESPLNTGGLFAIIGPTGSGKSTLLDAICLALYGRTPRISSVTKNKIEQDGSILTKYQKEAYAKVRFSCNFGTFISTWSISTNRNNKLREYEMDLWNPVTETSFSEKKSEVLTEIQRLIGLSYDQFVKSVLLSQGEFSTLLQSNEKERSELLEKITNTSIYRQIGRKVYEKYKSLDTKIAEQKTLLKDLKEKLLDDKKLQEKKHLKAKLEKTESLQQKTFAQYERNLEQLKSKEKLDQELNTESKRLNSYTEELSDFQEKNAGRLKQHAKTLSFEEELLRYNTLIDKKQAYSESIEGFFKKKSQIQNEMESLKNKAEKLLKKDIEDTAFEPELTAFFKAYQNLDNERKLKRNDYKAKIDLLNKELDILGLKFQKQSVKEFKDKLQTQHEVSTQNIESLNIQLQADESLEEIIKVQNQFLNQLKEAKREDKSIKELEERSGKLGSQVKKEQEELSKFPEMISIKEKQLKESEKNVRHLETEKENQSLRLEVDELRKRLVDNEPCAVCGSRYHPYAEHTPGIDSELDIKLQNQKQKLQLMSNELAKLKAEQASKTERILEIKEELASIMANFQNKREAFAKNYQSIISELKDKSLNQLEISIEQQIENLEEMKKLQLEIKALKTSLTTLKELDDIEKKGSRLKVEMNELYEGENLDKLISDFTSDWIRLKSNRVSTLESLSKEKEKIAGIENELHQLQVNLEPKIKASEFLSISEANSSRMKAADYQAKVKEQNELSERLQIQKEKIKGIKKQLENLKFEFFTHKNEAEFALNKLKDDLKKTRNELEEVRRQLKNNSDRLDRLKSIEDSIAREQNANKRWEILNGLIGDAEGHKFNKFAQDLSLQRLIYLGNKRLKHLNDRYELDRFLPHEDKDQLYVIDNHMGGMRRSVKTLSGGETFLMSLALALGLSDLASKNVQINSLFIDEGFGTLDLETLDVTLDTLERLQAESNKTIGIISHVSSLKERIQTQIVLDRNAQGYSQLHVVG</sequence>
<organism evidence="3 4">
    <name type="scientific">Psychroflexus sediminis</name>
    <dbReference type="NCBI Taxonomy" id="470826"/>
    <lineage>
        <taxon>Bacteria</taxon>
        <taxon>Pseudomonadati</taxon>
        <taxon>Bacteroidota</taxon>
        <taxon>Flavobacteriia</taxon>
        <taxon>Flavobacteriales</taxon>
        <taxon>Flavobacteriaceae</taxon>
        <taxon>Psychroflexus</taxon>
    </lineage>
</organism>
<dbReference type="GO" id="GO:0006302">
    <property type="term" value="P:double-strand break repair"/>
    <property type="evidence" value="ECO:0007669"/>
    <property type="project" value="InterPro"/>
</dbReference>
<dbReference type="Pfam" id="PF13558">
    <property type="entry name" value="SbcC_Walker_B"/>
    <property type="match status" value="1"/>
</dbReference>
<dbReference type="SUPFAM" id="SSF52540">
    <property type="entry name" value="P-loop containing nucleoside triphosphate hydrolases"/>
    <property type="match status" value="2"/>
</dbReference>
<feature type="coiled-coil region" evidence="1">
    <location>
        <begin position="317"/>
        <end position="344"/>
    </location>
</feature>
<dbReference type="EMBL" id="FNCW01000006">
    <property type="protein sequence ID" value="SDG73213.1"/>
    <property type="molecule type" value="Genomic_DNA"/>
</dbReference>
<feature type="coiled-coil region" evidence="1">
    <location>
        <begin position="550"/>
        <end position="584"/>
    </location>
</feature>
<dbReference type="RefSeq" id="WP_093367680.1">
    <property type="nucleotide sequence ID" value="NZ_FNCW01000006.1"/>
</dbReference>
<dbReference type="PANTHER" id="PTHR32114">
    <property type="entry name" value="ABC TRANSPORTER ABCH.3"/>
    <property type="match status" value="1"/>
</dbReference>
<proteinExistence type="predicted"/>
<dbReference type="STRING" id="470826.SAMN04488027_1065"/>
<dbReference type="InterPro" id="IPR027417">
    <property type="entry name" value="P-loop_NTPase"/>
</dbReference>
<dbReference type="Proteomes" id="UP000199296">
    <property type="component" value="Unassembled WGS sequence"/>
</dbReference>
<gene>
    <name evidence="3" type="ORF">SAMN04488027_1065</name>
</gene>
<evidence type="ECO:0000259" key="2">
    <source>
        <dbReference type="Pfam" id="PF13476"/>
    </source>
</evidence>
<feature type="coiled-coil region" evidence="1">
    <location>
        <begin position="403"/>
        <end position="518"/>
    </location>
</feature>
<evidence type="ECO:0000313" key="4">
    <source>
        <dbReference type="Proteomes" id="UP000199296"/>
    </source>
</evidence>
<dbReference type="InterPro" id="IPR038729">
    <property type="entry name" value="Rad50/SbcC_AAA"/>
</dbReference>